<reference evidence="1" key="1">
    <citation type="submission" date="2024-07" db="EMBL/GenBank/DDBJ databases">
        <title>Complete genome sequence of Verrucomicrobiaceae bacterium NT6N.</title>
        <authorList>
            <person name="Huang C."/>
            <person name="Takami H."/>
            <person name="Hamasaki K."/>
        </authorList>
    </citation>
    <scope>NUCLEOTIDE SEQUENCE</scope>
    <source>
        <strain evidence="1">NT6N</strain>
    </source>
</reference>
<dbReference type="InterPro" id="IPR023168">
    <property type="entry name" value="GatB_Yqey_C_2"/>
</dbReference>
<proteinExistence type="predicted"/>
<dbReference type="PANTHER" id="PTHR28055:SF1">
    <property type="entry name" value="ALTERED INHERITANCE OF MITOCHONDRIA PROTEIN 41, MITOCHONDRIAL"/>
    <property type="match status" value="1"/>
</dbReference>
<dbReference type="Gene3D" id="1.10.10.410">
    <property type="match status" value="1"/>
</dbReference>
<dbReference type="InterPro" id="IPR042184">
    <property type="entry name" value="YqeY/Aim41_N"/>
</dbReference>
<dbReference type="InterPro" id="IPR019004">
    <property type="entry name" value="YqeY/Aim41"/>
</dbReference>
<dbReference type="SUPFAM" id="SSF89095">
    <property type="entry name" value="GatB/YqeY motif"/>
    <property type="match status" value="1"/>
</dbReference>
<accession>A0AAT9FHA7</accession>
<evidence type="ECO:0008006" key="2">
    <source>
        <dbReference type="Google" id="ProtNLM"/>
    </source>
</evidence>
<dbReference type="EMBL" id="AP026866">
    <property type="protein sequence ID" value="BDS05338.1"/>
    <property type="molecule type" value="Genomic_DNA"/>
</dbReference>
<organism evidence="1">
    <name type="scientific">Oceaniferula spumae</name>
    <dbReference type="NCBI Taxonomy" id="2979115"/>
    <lineage>
        <taxon>Bacteria</taxon>
        <taxon>Pseudomonadati</taxon>
        <taxon>Verrucomicrobiota</taxon>
        <taxon>Verrucomicrobiia</taxon>
        <taxon>Verrucomicrobiales</taxon>
        <taxon>Verrucomicrobiaceae</taxon>
        <taxon>Oceaniferula</taxon>
    </lineage>
</organism>
<name>A0AAT9FHA7_9BACT</name>
<protein>
    <recommendedName>
        <fullName evidence="2">Glutamyl-tRNA amidotransferase</fullName>
    </recommendedName>
</protein>
<dbReference type="PANTHER" id="PTHR28055">
    <property type="entry name" value="ALTERED INHERITANCE OF MITOCHONDRIA PROTEIN 41, MITOCHONDRIAL"/>
    <property type="match status" value="1"/>
</dbReference>
<dbReference type="AlphaFoldDB" id="A0AAT9FHA7"/>
<dbReference type="InterPro" id="IPR003789">
    <property type="entry name" value="Asn/Gln_tRNA_amidoTrase-B-like"/>
</dbReference>
<evidence type="ECO:0000313" key="1">
    <source>
        <dbReference type="EMBL" id="BDS05338.1"/>
    </source>
</evidence>
<gene>
    <name evidence="1" type="ORF">NT6N_03780</name>
</gene>
<dbReference type="Pfam" id="PF09424">
    <property type="entry name" value="YqeY"/>
    <property type="match status" value="1"/>
</dbReference>
<dbReference type="GO" id="GO:0016884">
    <property type="term" value="F:carbon-nitrogen ligase activity, with glutamine as amido-N-donor"/>
    <property type="evidence" value="ECO:0007669"/>
    <property type="project" value="InterPro"/>
</dbReference>
<sequence>MSSLTNTITDDMKTAMRERNKTALNVLRALKTSITNAAIEKSGAGTELDDAEVTGIIRKQIKQRQDSIEQFEKAGRAELAETEKEEITVLEGYLPEQLSQEEIEAAVDAAITEAAAESRKDIGKVMQILQEKTGGRADGKTLSQAVMKRLS</sequence>
<dbReference type="Gene3D" id="1.10.1510.10">
    <property type="entry name" value="Uncharacterised protein YqeY/AIM41 PF09424, N-terminal domain"/>
    <property type="match status" value="1"/>
</dbReference>
<dbReference type="KEGG" id="osu:NT6N_03780"/>